<dbReference type="Pfam" id="PF00019">
    <property type="entry name" value="TGF_beta"/>
    <property type="match status" value="1"/>
</dbReference>
<evidence type="ECO:0000256" key="5">
    <source>
        <dbReference type="ARBA" id="ARBA00022729"/>
    </source>
</evidence>
<keyword evidence="7" id="KW-1015">Disulfide bond</keyword>
<keyword evidence="5 10" id="KW-0732">Signal</keyword>
<dbReference type="InterPro" id="IPR001111">
    <property type="entry name" value="TGF-b_propeptide"/>
</dbReference>
<organism evidence="12">
    <name type="scientific">Sinohyriopsis cumingii</name>
    <name type="common">Triangle sail mussel</name>
    <name type="synonym">Hyriopsis cumingii</name>
    <dbReference type="NCBI Taxonomy" id="165450"/>
    <lineage>
        <taxon>Eukaryota</taxon>
        <taxon>Metazoa</taxon>
        <taxon>Spiralia</taxon>
        <taxon>Lophotrochozoa</taxon>
        <taxon>Mollusca</taxon>
        <taxon>Bivalvia</taxon>
        <taxon>Autobranchia</taxon>
        <taxon>Heteroconchia</taxon>
        <taxon>Palaeoheterodonta</taxon>
        <taxon>Unionida</taxon>
        <taxon>Unionoidea</taxon>
        <taxon>Unionidae</taxon>
        <taxon>Gonideinae</taxon>
        <taxon>Sinohyriopsis</taxon>
    </lineage>
</organism>
<proteinExistence type="evidence at transcript level"/>
<dbReference type="Gene3D" id="2.60.120.970">
    <property type="match status" value="1"/>
</dbReference>
<dbReference type="AlphaFoldDB" id="A0A161AT82"/>
<evidence type="ECO:0000256" key="8">
    <source>
        <dbReference type="ARBA" id="ARBA00023180"/>
    </source>
</evidence>
<dbReference type="CDD" id="cd13761">
    <property type="entry name" value="TGF_beta_BMP5_like"/>
    <property type="match status" value="1"/>
</dbReference>
<dbReference type="Gene3D" id="2.10.90.10">
    <property type="entry name" value="Cystine-knot cytokines"/>
    <property type="match status" value="1"/>
</dbReference>
<dbReference type="GO" id="GO:0005615">
    <property type="term" value="C:extracellular space"/>
    <property type="evidence" value="ECO:0007669"/>
    <property type="project" value="UniProtKB-KW"/>
</dbReference>
<evidence type="ECO:0000256" key="10">
    <source>
        <dbReference type="SAM" id="SignalP"/>
    </source>
</evidence>
<evidence type="ECO:0000256" key="4">
    <source>
        <dbReference type="ARBA" id="ARBA00022525"/>
    </source>
</evidence>
<name>A0A161AT82_SINCU</name>
<dbReference type="PROSITE" id="PS00250">
    <property type="entry name" value="TGF_BETA_1"/>
    <property type="match status" value="1"/>
</dbReference>
<comment type="subcellular location">
    <subcellularLocation>
        <location evidence="1">Secreted</location>
    </subcellularLocation>
</comment>
<keyword evidence="6 9" id="KW-0339">Growth factor</keyword>
<dbReference type="InterPro" id="IPR015615">
    <property type="entry name" value="TGF-beta-rel"/>
</dbReference>
<keyword evidence="4" id="KW-0964">Secreted</keyword>
<evidence type="ECO:0000256" key="3">
    <source>
        <dbReference type="ARBA" id="ARBA00022514"/>
    </source>
</evidence>
<feature type="domain" description="TGF-beta family profile" evidence="11">
    <location>
        <begin position="289"/>
        <end position="428"/>
    </location>
</feature>
<dbReference type="InterPro" id="IPR029034">
    <property type="entry name" value="Cystine-knot_cytokine"/>
</dbReference>
<dbReference type="Pfam" id="PF00688">
    <property type="entry name" value="TGFb_propeptide"/>
    <property type="match status" value="1"/>
</dbReference>
<dbReference type="PROSITE" id="PS51362">
    <property type="entry name" value="TGF_BETA_2"/>
    <property type="match status" value="1"/>
</dbReference>
<reference evidence="12" key="1">
    <citation type="submission" date="2014-04" db="EMBL/GenBank/DDBJ databases">
        <title>Molecular cloning and characterization of BMP7 from the freshwater pearl mussel, Hyriopsis cumingii.</title>
        <authorList>
            <person name="Lin J."/>
            <person name="Li J."/>
        </authorList>
    </citation>
    <scope>NUCLEOTIDE SEQUENCE</scope>
</reference>
<evidence type="ECO:0000256" key="9">
    <source>
        <dbReference type="RuleBase" id="RU000354"/>
    </source>
</evidence>
<gene>
    <name evidence="12" type="primary">BMP7</name>
</gene>
<dbReference type="PANTHER" id="PTHR11848:SF310">
    <property type="entry name" value="PROTEIN 60A-RELATED"/>
    <property type="match status" value="1"/>
</dbReference>
<keyword evidence="8" id="KW-0325">Glycoprotein</keyword>
<evidence type="ECO:0000256" key="2">
    <source>
        <dbReference type="ARBA" id="ARBA00006656"/>
    </source>
</evidence>
<dbReference type="GO" id="GO:0008083">
    <property type="term" value="F:growth factor activity"/>
    <property type="evidence" value="ECO:0007669"/>
    <property type="project" value="UniProtKB-KW"/>
</dbReference>
<feature type="signal peptide" evidence="10">
    <location>
        <begin position="1"/>
        <end position="26"/>
    </location>
</feature>
<dbReference type="SUPFAM" id="SSF57501">
    <property type="entry name" value="Cystine-knot cytokines"/>
    <property type="match status" value="1"/>
</dbReference>
<dbReference type="GO" id="GO:0005125">
    <property type="term" value="F:cytokine activity"/>
    <property type="evidence" value="ECO:0007669"/>
    <property type="project" value="UniProtKB-KW"/>
</dbReference>
<evidence type="ECO:0000259" key="11">
    <source>
        <dbReference type="PROSITE" id="PS51362"/>
    </source>
</evidence>
<evidence type="ECO:0000256" key="1">
    <source>
        <dbReference type="ARBA" id="ARBA00004613"/>
    </source>
</evidence>
<keyword evidence="3" id="KW-0202">Cytokine</keyword>
<sequence length="428" mass="49141">MDAVGSLTWIVLLSLVCIINLYKVYCSESTVYKTDNGLEQTIAVDRMPGKARKELQQEILALLGLHHRPNPIKNNAVEKSAPQFMLELYNKIRSDDDEERPSVNPSRLHSVFNNNPVPDIHEMNGTDLIMSFVNHARKLPFLRHERNRMFYFDFSDVSPGEIVTNAEIRLYKEPPAKRKQSQYLIEIFRIRRGNDPEDKVLEPEANLTVSKNFVGWLSIKVTTAANYWTVYRTENLGLYMRVTDVRKGRDIDPEQFGIVGEDGPENKQPFMVGFFKMTNELHLRYRRSGRKRQNFSPTEEEDTEDYYHWGEGSHSYSAGEHFRRQACQRHTLYVSFRSLGWEDWIIAPDGYAAFYCGGECSFPLGAHLNATNHAIVQTLVHLSEPAEVPKPCCAPTKMSGITVLHFDDNSNVLLKPYKDMVVKSCGCH</sequence>
<dbReference type="EMBL" id="KJ665882">
    <property type="protein sequence ID" value="AJI77173.1"/>
    <property type="molecule type" value="mRNA"/>
</dbReference>
<dbReference type="InterPro" id="IPR017948">
    <property type="entry name" value="TGFb_CS"/>
</dbReference>
<evidence type="ECO:0000256" key="7">
    <source>
        <dbReference type="ARBA" id="ARBA00023157"/>
    </source>
</evidence>
<comment type="similarity">
    <text evidence="2 9">Belongs to the TGF-beta family.</text>
</comment>
<dbReference type="InterPro" id="IPR001839">
    <property type="entry name" value="TGF-b_C"/>
</dbReference>
<dbReference type="GO" id="GO:0032502">
    <property type="term" value="P:developmental process"/>
    <property type="evidence" value="ECO:0007669"/>
    <property type="project" value="UniProtKB-ARBA"/>
</dbReference>
<evidence type="ECO:0000313" key="12">
    <source>
        <dbReference type="EMBL" id="AJI77173.1"/>
    </source>
</evidence>
<evidence type="ECO:0000256" key="6">
    <source>
        <dbReference type="ARBA" id="ARBA00023030"/>
    </source>
</evidence>
<dbReference type="PANTHER" id="PTHR11848">
    <property type="entry name" value="TGF-BETA FAMILY"/>
    <property type="match status" value="1"/>
</dbReference>
<feature type="chain" id="PRO_5007822133" evidence="10">
    <location>
        <begin position="27"/>
        <end position="428"/>
    </location>
</feature>
<accession>A0A161AT82</accession>
<dbReference type="SMART" id="SM00204">
    <property type="entry name" value="TGFB"/>
    <property type="match status" value="1"/>
</dbReference>
<protein>
    <submittedName>
        <fullName evidence="12">Bone morphogenic protein 7</fullName>
    </submittedName>
</protein>
<dbReference type="FunFam" id="2.10.90.10:FF:000003">
    <property type="entry name" value="Bone morphogenetic protein 5"/>
    <property type="match status" value="1"/>
</dbReference>
<dbReference type="PRINTS" id="PR00669">
    <property type="entry name" value="INHIBINA"/>
</dbReference>